<dbReference type="InterPro" id="IPR008906">
    <property type="entry name" value="HATC_C_dom"/>
</dbReference>
<evidence type="ECO:0000313" key="2">
    <source>
        <dbReference type="EMBL" id="CAG7719308.1"/>
    </source>
</evidence>
<dbReference type="EMBL" id="CAJVCH010060317">
    <property type="protein sequence ID" value="CAG7719308.1"/>
    <property type="molecule type" value="Genomic_DNA"/>
</dbReference>
<reference evidence="2" key="1">
    <citation type="submission" date="2021-06" db="EMBL/GenBank/DDBJ databases">
        <authorList>
            <person name="Hodson N. C."/>
            <person name="Mongue J. A."/>
            <person name="Jaron S. K."/>
        </authorList>
    </citation>
    <scope>NUCLEOTIDE SEQUENCE</scope>
</reference>
<dbReference type="OrthoDB" id="3062869at2759"/>
<feature type="domain" description="HAT C-terminal dimerisation" evidence="1">
    <location>
        <begin position="71"/>
        <end position="147"/>
    </location>
</feature>
<dbReference type="Pfam" id="PF05699">
    <property type="entry name" value="Dimer_Tnp_hAT"/>
    <property type="match status" value="1"/>
</dbReference>
<dbReference type="Proteomes" id="UP000708208">
    <property type="component" value="Unassembled WGS sequence"/>
</dbReference>
<sequence length="159" mass="18630">YAGRTIQTWAVRSNSSTRKVYQKEKETQEDVINVPNDNLQVPRTSKRMKSDFLSSFIPTTGESDEHPIEDEIEEYLKENRCTRDSDPLEFYRKQADIGKYPILCRLAKKYLGFPASSSSIERVFSIMGSLNRARRARLTTKTMEDFLIYREFRRIELGM</sequence>
<dbReference type="GO" id="GO:0046983">
    <property type="term" value="F:protein dimerization activity"/>
    <property type="evidence" value="ECO:0007669"/>
    <property type="project" value="InterPro"/>
</dbReference>
<dbReference type="PANTHER" id="PTHR47611">
    <property type="entry name" value="HAT DIMERISATION DOMAIN, C-TERMINAL"/>
    <property type="match status" value="1"/>
</dbReference>
<evidence type="ECO:0000313" key="3">
    <source>
        <dbReference type="Proteomes" id="UP000708208"/>
    </source>
</evidence>
<protein>
    <recommendedName>
        <fullName evidence="1">HAT C-terminal dimerisation domain-containing protein</fullName>
    </recommendedName>
</protein>
<gene>
    <name evidence="2" type="ORF">AFUS01_LOCUS8641</name>
</gene>
<name>A0A8J2JFM1_9HEXA</name>
<evidence type="ECO:0000259" key="1">
    <source>
        <dbReference type="Pfam" id="PF05699"/>
    </source>
</evidence>
<organism evidence="2 3">
    <name type="scientific">Allacma fusca</name>
    <dbReference type="NCBI Taxonomy" id="39272"/>
    <lineage>
        <taxon>Eukaryota</taxon>
        <taxon>Metazoa</taxon>
        <taxon>Ecdysozoa</taxon>
        <taxon>Arthropoda</taxon>
        <taxon>Hexapoda</taxon>
        <taxon>Collembola</taxon>
        <taxon>Symphypleona</taxon>
        <taxon>Sminthuridae</taxon>
        <taxon>Allacma</taxon>
    </lineage>
</organism>
<accession>A0A8J2JFM1</accession>
<dbReference type="PANTHER" id="PTHR47611:SF3">
    <property type="entry name" value="HAT C-TERMINAL DIMERISATION DOMAIN-CONTAINING PROTEIN"/>
    <property type="match status" value="1"/>
</dbReference>
<keyword evidence="3" id="KW-1185">Reference proteome</keyword>
<comment type="caution">
    <text evidence="2">The sequence shown here is derived from an EMBL/GenBank/DDBJ whole genome shotgun (WGS) entry which is preliminary data.</text>
</comment>
<proteinExistence type="predicted"/>
<dbReference type="AlphaFoldDB" id="A0A8J2JFM1"/>
<feature type="non-terminal residue" evidence="2">
    <location>
        <position position="1"/>
    </location>
</feature>